<gene>
    <name evidence="2" type="ORF">GOCE00092_LOCUS5604</name>
</gene>
<sequence length="299" mass="33104">MTMTSSATTTSFLLCASLLLQASSAFMGRPSPMTPPRISSDLNLYLGDGGGAGGGGGPFTLSQEDQSLLQQMRDRHTTLPVLILDAVLPGQKVDFGSHDDKFHQLCDYLLQSGKDLAMIGMNPHTGRPLSLGVTVSIDTRHEKGRMWTLSGTGEQRLEVQGEPYLDPTGSFYMADVELVTERFEPNLDRKEQEEAKSLSRKLPNMIDQWIRLMLEEGVVDASPKELEEHLDTLGRVPKEHTERAMWVARLLNPMPSWKSVSLEIRPAMLACKTDLQRIHLAHAALQGSIDHLSGVRKLF</sequence>
<evidence type="ECO:0000256" key="1">
    <source>
        <dbReference type="SAM" id="SignalP"/>
    </source>
</evidence>
<dbReference type="InterPro" id="IPR046336">
    <property type="entry name" value="Lon_prtase_N_sf"/>
</dbReference>
<dbReference type="EMBL" id="HBGK01010776">
    <property type="protein sequence ID" value="CAD9276696.1"/>
    <property type="molecule type" value="Transcribed_RNA"/>
</dbReference>
<feature type="signal peptide" evidence="1">
    <location>
        <begin position="1"/>
        <end position="25"/>
    </location>
</feature>
<dbReference type="Gene3D" id="2.30.130.40">
    <property type="entry name" value="LON domain-like"/>
    <property type="match status" value="1"/>
</dbReference>
<protein>
    <recommendedName>
        <fullName evidence="3">Lon N-terminal domain-containing protein</fullName>
    </recommendedName>
</protein>
<feature type="chain" id="PRO_5031057756" description="Lon N-terminal domain-containing protein" evidence="1">
    <location>
        <begin position="26"/>
        <end position="299"/>
    </location>
</feature>
<evidence type="ECO:0000313" key="2">
    <source>
        <dbReference type="EMBL" id="CAD9276696.1"/>
    </source>
</evidence>
<organism evidence="2">
    <name type="scientific">Grammatophora oceanica</name>
    <dbReference type="NCBI Taxonomy" id="210454"/>
    <lineage>
        <taxon>Eukaryota</taxon>
        <taxon>Sar</taxon>
        <taxon>Stramenopiles</taxon>
        <taxon>Ochrophyta</taxon>
        <taxon>Bacillariophyta</taxon>
        <taxon>Fragilariophyceae</taxon>
        <taxon>Fragilariophycidae</taxon>
        <taxon>Rhabdonematales</taxon>
        <taxon>Grammatophoraceae</taxon>
        <taxon>Grammatophora</taxon>
    </lineage>
</organism>
<accession>A0A7S1UUE2</accession>
<reference evidence="2" key="1">
    <citation type="submission" date="2021-01" db="EMBL/GenBank/DDBJ databases">
        <authorList>
            <person name="Corre E."/>
            <person name="Pelletier E."/>
            <person name="Niang G."/>
            <person name="Scheremetjew M."/>
            <person name="Finn R."/>
            <person name="Kale V."/>
            <person name="Holt S."/>
            <person name="Cochrane G."/>
            <person name="Meng A."/>
            <person name="Brown T."/>
            <person name="Cohen L."/>
        </authorList>
    </citation>
    <scope>NUCLEOTIDE SEQUENCE</scope>
    <source>
        <strain evidence="2">CCMP 410</strain>
    </source>
</reference>
<evidence type="ECO:0008006" key="3">
    <source>
        <dbReference type="Google" id="ProtNLM"/>
    </source>
</evidence>
<name>A0A7S1UUE2_9STRA</name>
<keyword evidence="1" id="KW-0732">Signal</keyword>
<dbReference type="AlphaFoldDB" id="A0A7S1UUE2"/>
<proteinExistence type="predicted"/>